<gene>
    <name evidence="2" type="ORF">GRJ2_000934600</name>
</gene>
<sequence length="138" mass="15563">MIDLDRVRQWASKDTMNHRIIEYPELEGTHKDHQSNSWLHTGPAESEQMTESIIQTLLELSQARRCDHFPGEPVPVPNHPLSEEPFPDIQPKPPPSQLHSIPSGSITGHQRKEISACPFAPPREEVVGRDEVSPQSPL</sequence>
<evidence type="ECO:0000313" key="2">
    <source>
        <dbReference type="EMBL" id="GAB0184693.1"/>
    </source>
</evidence>
<dbReference type="AlphaFoldDB" id="A0ABC9WGV8"/>
<feature type="region of interest" description="Disordered" evidence="1">
    <location>
        <begin position="68"/>
        <end position="138"/>
    </location>
</feature>
<comment type="caution">
    <text evidence="2">The sequence shown here is derived from an EMBL/GenBank/DDBJ whole genome shotgun (WGS) entry which is preliminary data.</text>
</comment>
<dbReference type="Proteomes" id="UP001623348">
    <property type="component" value="Unassembled WGS sequence"/>
</dbReference>
<keyword evidence="3" id="KW-1185">Reference proteome</keyword>
<dbReference type="EMBL" id="BAAFJT010000002">
    <property type="protein sequence ID" value="GAB0184693.1"/>
    <property type="molecule type" value="Genomic_DNA"/>
</dbReference>
<accession>A0ABC9WGV8</accession>
<organism evidence="2 3">
    <name type="scientific">Grus japonensis</name>
    <name type="common">Japanese crane</name>
    <name type="synonym">Red-crowned crane</name>
    <dbReference type="NCBI Taxonomy" id="30415"/>
    <lineage>
        <taxon>Eukaryota</taxon>
        <taxon>Metazoa</taxon>
        <taxon>Chordata</taxon>
        <taxon>Craniata</taxon>
        <taxon>Vertebrata</taxon>
        <taxon>Euteleostomi</taxon>
        <taxon>Archelosauria</taxon>
        <taxon>Archosauria</taxon>
        <taxon>Dinosauria</taxon>
        <taxon>Saurischia</taxon>
        <taxon>Theropoda</taxon>
        <taxon>Coelurosauria</taxon>
        <taxon>Aves</taxon>
        <taxon>Neognathae</taxon>
        <taxon>Neoaves</taxon>
        <taxon>Gruiformes</taxon>
        <taxon>Gruidae</taxon>
        <taxon>Grus</taxon>
    </lineage>
</organism>
<feature type="region of interest" description="Disordered" evidence="1">
    <location>
        <begin position="27"/>
        <end position="49"/>
    </location>
</feature>
<reference evidence="2 3" key="1">
    <citation type="submission" date="2024-06" db="EMBL/GenBank/DDBJ databases">
        <title>The draft genome of Grus japonensis, version 3.</title>
        <authorList>
            <person name="Nabeshima K."/>
            <person name="Suzuki S."/>
            <person name="Onuma M."/>
        </authorList>
    </citation>
    <scope>NUCLEOTIDE SEQUENCE [LARGE SCALE GENOMIC DNA]</scope>
    <source>
        <strain evidence="2 3">451A</strain>
    </source>
</reference>
<evidence type="ECO:0000313" key="3">
    <source>
        <dbReference type="Proteomes" id="UP001623348"/>
    </source>
</evidence>
<protein>
    <submittedName>
        <fullName evidence="2">Uncharacterized protein</fullName>
    </submittedName>
</protein>
<feature type="compositionally biased region" description="Basic and acidic residues" evidence="1">
    <location>
        <begin position="122"/>
        <end position="132"/>
    </location>
</feature>
<proteinExistence type="predicted"/>
<name>A0ABC9WGV8_GRUJA</name>
<feature type="compositionally biased region" description="Polar residues" evidence="1">
    <location>
        <begin position="97"/>
        <end position="108"/>
    </location>
</feature>
<evidence type="ECO:0000256" key="1">
    <source>
        <dbReference type="SAM" id="MobiDB-lite"/>
    </source>
</evidence>